<sequence>MTQLIILLLLIHFAIAYQCYRYASIKGYPIRVFTVLGCMPYFNLVVWIYLLFLPELEPFEHHNHDQKQPL</sequence>
<comment type="caution">
    <text evidence="4">The sequence shown here is derived from an EMBL/GenBank/DDBJ whole genome shotgun (WGS) entry which is preliminary data.</text>
</comment>
<evidence type="ECO:0008006" key="8">
    <source>
        <dbReference type="Google" id="ProtNLM"/>
    </source>
</evidence>
<keyword evidence="1" id="KW-1133">Transmembrane helix</keyword>
<dbReference type="Proteomes" id="UP000324162">
    <property type="component" value="Unassembled WGS sequence"/>
</dbReference>
<dbReference type="EMBL" id="SEUJ01000078">
    <property type="protein sequence ID" value="KAA1150174.1"/>
    <property type="molecule type" value="Genomic_DNA"/>
</dbReference>
<name>A0A063KIP8_9GAMM</name>
<dbReference type="EMBL" id="JJNZ01000050">
    <property type="protein sequence ID" value="KDC49963.1"/>
    <property type="molecule type" value="Genomic_DNA"/>
</dbReference>
<reference evidence="6 7" key="2">
    <citation type="submission" date="2019-01" db="EMBL/GenBank/DDBJ databases">
        <title>Genome sequences of marine Pseudoalteromonas species.</title>
        <authorList>
            <person name="Boraston A.B."/>
            <person name="Hehemann J.-H."/>
            <person name="Vickers C.J."/>
            <person name="Salama-Alber O."/>
            <person name="Abe K."/>
            <person name="Hettle A.J."/>
        </authorList>
    </citation>
    <scope>NUCLEOTIDE SEQUENCE [LARGE SCALE GENOMIC DNA]</scope>
    <source>
        <strain evidence="3 7">PS42</strain>
        <strain evidence="2 6">PS47</strain>
    </source>
</reference>
<dbReference type="RefSeq" id="WP_007375989.1">
    <property type="nucleotide sequence ID" value="NZ_JBBMQV010000020.1"/>
</dbReference>
<evidence type="ECO:0000313" key="5">
    <source>
        <dbReference type="Proteomes" id="UP000027154"/>
    </source>
</evidence>
<dbReference type="Proteomes" id="UP000322915">
    <property type="component" value="Unassembled WGS sequence"/>
</dbReference>
<dbReference type="Proteomes" id="UP000027154">
    <property type="component" value="Unassembled WGS sequence"/>
</dbReference>
<gene>
    <name evidence="4" type="ORF">DC53_14385</name>
    <name evidence="3" type="ORF">EU508_07545</name>
    <name evidence="2" type="ORF">EU509_18750</name>
</gene>
<dbReference type="AlphaFoldDB" id="A0A063KIP8"/>
<dbReference type="OrthoDB" id="6299367at2"/>
<evidence type="ECO:0000313" key="2">
    <source>
        <dbReference type="EMBL" id="KAA1150174.1"/>
    </source>
</evidence>
<keyword evidence="1" id="KW-0812">Transmembrane</keyword>
<evidence type="ECO:0000256" key="1">
    <source>
        <dbReference type="SAM" id="Phobius"/>
    </source>
</evidence>
<evidence type="ECO:0000313" key="3">
    <source>
        <dbReference type="EMBL" id="KAA1161668.1"/>
    </source>
</evidence>
<feature type="transmembrane region" description="Helical" evidence="1">
    <location>
        <begin position="32"/>
        <end position="52"/>
    </location>
</feature>
<evidence type="ECO:0000313" key="6">
    <source>
        <dbReference type="Proteomes" id="UP000322915"/>
    </source>
</evidence>
<reference evidence="4 5" key="1">
    <citation type="submission" date="2014-04" db="EMBL/GenBank/DDBJ databases">
        <title>Pseudoalteromonas galatheae sp. nov., isolated from a deep-sea polychaete near Canal Concepcion, Chile.</title>
        <authorList>
            <person name="Machado H.R."/>
            <person name="Gram L."/>
            <person name="Vynne N.G."/>
        </authorList>
    </citation>
    <scope>NUCLEOTIDE SEQUENCE [LARGE SCALE GENOMIC DNA]</scope>
    <source>
        <strain evidence="4 5">KMM216</strain>
    </source>
</reference>
<evidence type="ECO:0000313" key="4">
    <source>
        <dbReference type="EMBL" id="KDC49963.1"/>
    </source>
</evidence>
<proteinExistence type="predicted"/>
<keyword evidence="1" id="KW-0472">Membrane</keyword>
<evidence type="ECO:0000313" key="7">
    <source>
        <dbReference type="Proteomes" id="UP000324162"/>
    </source>
</evidence>
<protein>
    <recommendedName>
        <fullName evidence="8">Orphan protein</fullName>
    </recommendedName>
</protein>
<dbReference type="EMBL" id="SEUK01000046">
    <property type="protein sequence ID" value="KAA1161668.1"/>
    <property type="molecule type" value="Genomic_DNA"/>
</dbReference>
<organism evidence="4 5">
    <name type="scientific">Pseudoalteromonas fuliginea</name>
    <dbReference type="NCBI Taxonomy" id="1872678"/>
    <lineage>
        <taxon>Bacteria</taxon>
        <taxon>Pseudomonadati</taxon>
        <taxon>Pseudomonadota</taxon>
        <taxon>Gammaproteobacteria</taxon>
        <taxon>Alteromonadales</taxon>
        <taxon>Pseudoalteromonadaceae</taxon>
        <taxon>Pseudoalteromonas</taxon>
    </lineage>
</organism>
<accession>A0A063KIP8</accession>
<keyword evidence="6" id="KW-1185">Reference proteome</keyword>